<dbReference type="CDD" id="cd00067">
    <property type="entry name" value="GAL4"/>
    <property type="match status" value="1"/>
</dbReference>
<evidence type="ECO:0000313" key="6">
    <source>
        <dbReference type="Proteomes" id="UP001342314"/>
    </source>
</evidence>
<sequence length="547" mass="59302">MAPHTRSGGPASLHPRLPAPEPTAPPGAVAERSCRKCRERRVRCSRTVPTCDGCRRLKLVCEFSKPGSWQQAGQRTHLRKEERINRYKSSGTDSPSSSPAPRLTPGQRRDPAPRFAGPRVPLQISPATSAAPDSSDAASEVATTEPFPSSLPPLHLLPSTLPAFPASMPPTAAPNPQLRKARELLTKALTYGVDAAVEKVGIDGFDADNLLFELQACDNAYKSADPASPCILFPLFVASPSSVAHPEGPKAHALLSTYFSRIEPELQLFQPQTKRDLFQSECVSYWMSGVSSPRRGWLASYLSCLALGAMGMTADEWVESGAEGFKDHCGKEWIEEAGRVLLSDGVQAALLILHYHLLGFGPAPDLALVLSGIRMVLSACFELELHLEPDSVERMDERKTLWWRVAELEGGYCESQKFVELLTTVTSLRMHSALLELGQAGGNAGECEWERNAATLLAMHPLDCPQVYHLLAVTAFLHGAIIIALRLRLSSAPLTPSTASALSARLVALVDALQTASWPVVVHQTVQRGVLVLQALQYVSPQPVGWT</sequence>
<evidence type="ECO:0000313" key="5">
    <source>
        <dbReference type="EMBL" id="GJN87477.1"/>
    </source>
</evidence>
<comment type="caution">
    <text evidence="5">The sequence shown here is derived from an EMBL/GenBank/DDBJ whole genome shotgun (WGS) entry which is preliminary data.</text>
</comment>
<protein>
    <recommendedName>
        <fullName evidence="4">Zn(2)-C6 fungal-type domain-containing protein</fullName>
    </recommendedName>
</protein>
<evidence type="ECO:0000256" key="2">
    <source>
        <dbReference type="ARBA" id="ARBA00023242"/>
    </source>
</evidence>
<feature type="compositionally biased region" description="Low complexity" evidence="3">
    <location>
        <begin position="125"/>
        <end position="139"/>
    </location>
</feature>
<dbReference type="PROSITE" id="PS00463">
    <property type="entry name" value="ZN2_CY6_FUNGAL_1"/>
    <property type="match status" value="1"/>
</dbReference>
<reference evidence="5 6" key="1">
    <citation type="submission" date="2021-12" db="EMBL/GenBank/DDBJ databases">
        <title>High titer production of polyol ester of fatty acids by Rhodotorula paludigena BS15 towards product separation-free biomass refinery.</title>
        <authorList>
            <person name="Mano J."/>
            <person name="Ono H."/>
            <person name="Tanaka T."/>
            <person name="Naito K."/>
            <person name="Sushida H."/>
            <person name="Ike M."/>
            <person name="Tokuyasu K."/>
            <person name="Kitaoka M."/>
        </authorList>
    </citation>
    <scope>NUCLEOTIDE SEQUENCE [LARGE SCALE GENOMIC DNA]</scope>
    <source>
        <strain evidence="5 6">BS15</strain>
    </source>
</reference>
<feature type="region of interest" description="Disordered" evidence="3">
    <location>
        <begin position="66"/>
        <end position="153"/>
    </location>
</feature>
<dbReference type="PANTHER" id="PTHR31001:SF89">
    <property type="entry name" value="ZN(2)-C6 FUNGAL-TYPE DOMAIN-CONTAINING PROTEIN"/>
    <property type="match status" value="1"/>
</dbReference>
<dbReference type="AlphaFoldDB" id="A0AAV5GDQ7"/>
<dbReference type="EMBL" id="BQKY01000001">
    <property type="protein sequence ID" value="GJN87477.1"/>
    <property type="molecule type" value="Genomic_DNA"/>
</dbReference>
<keyword evidence="6" id="KW-1185">Reference proteome</keyword>
<evidence type="ECO:0000256" key="3">
    <source>
        <dbReference type="SAM" id="MobiDB-lite"/>
    </source>
</evidence>
<gene>
    <name evidence="5" type="ORF">Rhopal_000426-T1</name>
</gene>
<dbReference type="PROSITE" id="PS50048">
    <property type="entry name" value="ZN2_CY6_FUNGAL_2"/>
    <property type="match status" value="1"/>
</dbReference>
<dbReference type="SUPFAM" id="SSF57701">
    <property type="entry name" value="Zn2/Cys6 DNA-binding domain"/>
    <property type="match status" value="1"/>
</dbReference>
<feature type="compositionally biased region" description="Low complexity" evidence="3">
    <location>
        <begin position="89"/>
        <end position="101"/>
    </location>
</feature>
<dbReference type="GO" id="GO:0000981">
    <property type="term" value="F:DNA-binding transcription factor activity, RNA polymerase II-specific"/>
    <property type="evidence" value="ECO:0007669"/>
    <property type="project" value="InterPro"/>
</dbReference>
<feature type="domain" description="Zn(2)-C6 fungal-type" evidence="4">
    <location>
        <begin position="33"/>
        <end position="63"/>
    </location>
</feature>
<name>A0AAV5GDQ7_9BASI</name>
<proteinExistence type="predicted"/>
<dbReference type="Proteomes" id="UP001342314">
    <property type="component" value="Unassembled WGS sequence"/>
</dbReference>
<dbReference type="InterPro" id="IPR001138">
    <property type="entry name" value="Zn2Cys6_DnaBD"/>
</dbReference>
<dbReference type="InterPro" id="IPR036864">
    <property type="entry name" value="Zn2-C6_fun-type_DNA-bd_sf"/>
</dbReference>
<organism evidence="5 6">
    <name type="scientific">Rhodotorula paludigena</name>
    <dbReference type="NCBI Taxonomy" id="86838"/>
    <lineage>
        <taxon>Eukaryota</taxon>
        <taxon>Fungi</taxon>
        <taxon>Dikarya</taxon>
        <taxon>Basidiomycota</taxon>
        <taxon>Pucciniomycotina</taxon>
        <taxon>Microbotryomycetes</taxon>
        <taxon>Sporidiobolales</taxon>
        <taxon>Sporidiobolaceae</taxon>
        <taxon>Rhodotorula</taxon>
    </lineage>
</organism>
<dbReference type="Pfam" id="PF00172">
    <property type="entry name" value="Zn_clus"/>
    <property type="match status" value="1"/>
</dbReference>
<dbReference type="CDD" id="cd12148">
    <property type="entry name" value="fungal_TF_MHR"/>
    <property type="match status" value="1"/>
</dbReference>
<evidence type="ECO:0000259" key="4">
    <source>
        <dbReference type="PROSITE" id="PS50048"/>
    </source>
</evidence>
<accession>A0AAV5GDQ7</accession>
<dbReference type="InterPro" id="IPR050613">
    <property type="entry name" value="Sec_Metabolite_Reg"/>
</dbReference>
<dbReference type="SMART" id="SM00066">
    <property type="entry name" value="GAL4"/>
    <property type="match status" value="1"/>
</dbReference>
<dbReference type="PANTHER" id="PTHR31001">
    <property type="entry name" value="UNCHARACTERIZED TRANSCRIPTIONAL REGULATORY PROTEIN"/>
    <property type="match status" value="1"/>
</dbReference>
<feature type="region of interest" description="Disordered" evidence="3">
    <location>
        <begin position="1"/>
        <end position="32"/>
    </location>
</feature>
<keyword evidence="2" id="KW-0539">Nucleus</keyword>
<dbReference type="GO" id="GO:0005634">
    <property type="term" value="C:nucleus"/>
    <property type="evidence" value="ECO:0007669"/>
    <property type="project" value="UniProtKB-SubCell"/>
</dbReference>
<evidence type="ECO:0000256" key="1">
    <source>
        <dbReference type="ARBA" id="ARBA00004123"/>
    </source>
</evidence>
<comment type="subcellular location">
    <subcellularLocation>
        <location evidence="1">Nucleus</location>
    </subcellularLocation>
</comment>
<dbReference type="GO" id="GO:0008270">
    <property type="term" value="F:zinc ion binding"/>
    <property type="evidence" value="ECO:0007669"/>
    <property type="project" value="InterPro"/>
</dbReference>
<dbReference type="Gene3D" id="4.10.240.10">
    <property type="entry name" value="Zn(2)-C6 fungal-type DNA-binding domain"/>
    <property type="match status" value="1"/>
</dbReference>